<dbReference type="EMBL" id="RCSW01000014">
    <property type="protein sequence ID" value="KAF7939139.1"/>
    <property type="molecule type" value="Genomic_DNA"/>
</dbReference>
<protein>
    <submittedName>
        <fullName evidence="1">Uncharacterized protein</fullName>
    </submittedName>
</protein>
<evidence type="ECO:0000313" key="2">
    <source>
        <dbReference type="Proteomes" id="UP000710849"/>
    </source>
</evidence>
<comment type="caution">
    <text evidence="1">The sequence shown here is derived from an EMBL/GenBank/DDBJ whole genome shotgun (WGS) entry which is preliminary data.</text>
</comment>
<keyword evidence="2" id="KW-1185">Reference proteome</keyword>
<dbReference type="GeneID" id="62150809"/>
<dbReference type="AlphaFoldDB" id="A0A9P5IHQ7"/>
<organism evidence="1 2">
    <name type="scientific">Botrytis byssoidea</name>
    <dbReference type="NCBI Taxonomy" id="139641"/>
    <lineage>
        <taxon>Eukaryota</taxon>
        <taxon>Fungi</taxon>
        <taxon>Dikarya</taxon>
        <taxon>Ascomycota</taxon>
        <taxon>Pezizomycotina</taxon>
        <taxon>Leotiomycetes</taxon>
        <taxon>Helotiales</taxon>
        <taxon>Sclerotiniaceae</taxon>
        <taxon>Botrytis</taxon>
    </lineage>
</organism>
<reference evidence="1 2" key="1">
    <citation type="journal article" date="2020" name="Genome Biol. Evol.">
        <title>Comparative genomics of Sclerotiniaceae.</title>
        <authorList>
            <person name="Valero Jimenez C.A."/>
            <person name="Steentjes M."/>
            <person name="Scholten O.E."/>
            <person name="Van Kan J.A.L."/>
        </authorList>
    </citation>
    <scope>NUCLEOTIDE SEQUENCE [LARGE SCALE GENOMIC DNA]</scope>
    <source>
        <strain evidence="1 2">MUCL 94</strain>
    </source>
</reference>
<gene>
    <name evidence="1" type="ORF">EAE97_007220</name>
</gene>
<name>A0A9P5IHQ7_9HELO</name>
<proteinExistence type="predicted"/>
<accession>A0A9P5IHQ7</accession>
<evidence type="ECO:0000313" key="1">
    <source>
        <dbReference type="EMBL" id="KAF7939139.1"/>
    </source>
</evidence>
<sequence>MSKVPLATLLESNSRSSTNSPIIFQLCGECLVFCAREIGALNFEFERLAYAKKSRIGSGSATHLQCWISGRAGTLRETTEPSMDMRYIWTKVVSGVEESTYQGKHNSLRQIGD</sequence>
<dbReference type="Proteomes" id="UP000710849">
    <property type="component" value="Unassembled WGS sequence"/>
</dbReference>
<dbReference type="RefSeq" id="XP_038731219.1">
    <property type="nucleotide sequence ID" value="XM_038877734.1"/>
</dbReference>